<dbReference type="InterPro" id="IPR025857">
    <property type="entry name" value="MacB_PCD"/>
</dbReference>
<reference evidence="10 11" key="1">
    <citation type="submission" date="2020-08" db="EMBL/GenBank/DDBJ databases">
        <title>Edaphobacter telluris sp. nov. and Acidobacterium dinghuensis sp. nov., two acidobacteria isolated from forest soil.</title>
        <authorList>
            <person name="Fu J."/>
            <person name="Qiu L."/>
        </authorList>
    </citation>
    <scope>NUCLEOTIDE SEQUENCE [LARGE SCALE GENOMIC DNA]</scope>
    <source>
        <strain evidence="10">4Y35</strain>
    </source>
</reference>
<dbReference type="Pfam" id="PF12704">
    <property type="entry name" value="MacB_PCD"/>
    <property type="match status" value="2"/>
</dbReference>
<gene>
    <name evidence="10" type="ORF">H7849_15540</name>
</gene>
<sequence length="810" mass="88249">MLALRQDLLFALRQIFKNPTYAVVAVLSLAFGIGATTSVFSVIHAVLINPYPYQNADRMVHVERTSKERTGTSLIQVNRTEWRELLQASSIEDAFGVLYFSQTLTTSDLPVSVNATYNTPNLFTFMGVPALLGREFTAADAPNDVPQPVAVLSYLFWQRQFGGRKDILGKTIQLNQKSYTVIGVVPRRFTWTDSDIYLPGVPSADPAEHWLAFIRLKPGVSYAQAGAELQTMVGRWTSSDNFYYPKDTRVRVVSLNQEVLGQFQGTLILLFSAVALLLLIGCANVSILLLARGTARQHEFAVRASIGATRGRIVRQLLTESMLLSVIGAGLGIALAYGGVSLISAWLPPRSFPHEAAIGVNLPVLLFTAITSVLTGVLFGIAPALQLSRPQIGQMMAQSGSNRLDGSSGSGRTRSALILSQVVLTMLLLTCAGAAIRAFLALYHSPLGYDPDHAMAVNINLPKEENPTWQGRANEMEFVRQAVERTPGVVSASVSTTYLPPFPAFDAPIEVLGDPAEQQRMASLELVSPQELQVLRLRLISGRMFTDAETARAAHVAVVNQAMVRQYFGGQNPIGKSVRSAALKLNIPRLLLTNNPDGYLEIVGVVGDAINEGVDRPTIPAVILPYTFVLPPNLFLVVRTSTNTDNAYEAIRQQMRTVNSQLVVHDVHDLSWFLWTQAWGKERFIASLFVGFALLALALAATGLYSVVSYTVAQRTREFGIRMAMGAQRGDVMHLAFRTTALMVFIGAAVGISLSLALNRVMVLWASGSSRDPWMLLGAFLVLLVVAIIACTLPTLRAASIDPARALRQE</sequence>
<feature type="domain" description="MacB-like periplasmic core" evidence="9">
    <location>
        <begin position="23"/>
        <end position="231"/>
    </location>
</feature>
<feature type="transmembrane region" description="Helical" evidence="7">
    <location>
        <begin position="322"/>
        <end position="344"/>
    </location>
</feature>
<evidence type="ECO:0000313" key="10">
    <source>
        <dbReference type="EMBL" id="QNI30552.1"/>
    </source>
</evidence>
<dbReference type="InterPro" id="IPR003838">
    <property type="entry name" value="ABC3_permease_C"/>
</dbReference>
<dbReference type="NCBIfam" id="TIGR03434">
    <property type="entry name" value="ADOP"/>
    <property type="match status" value="1"/>
</dbReference>
<dbReference type="PANTHER" id="PTHR30572">
    <property type="entry name" value="MEMBRANE COMPONENT OF TRANSPORTER-RELATED"/>
    <property type="match status" value="1"/>
</dbReference>
<feature type="transmembrane region" description="Helical" evidence="7">
    <location>
        <begin position="364"/>
        <end position="385"/>
    </location>
</feature>
<accession>A0A7G8BDD2</accession>
<evidence type="ECO:0000259" key="8">
    <source>
        <dbReference type="Pfam" id="PF02687"/>
    </source>
</evidence>
<feature type="transmembrane region" description="Helical" evidence="7">
    <location>
        <begin position="267"/>
        <end position="291"/>
    </location>
</feature>
<feature type="transmembrane region" description="Helical" evidence="7">
    <location>
        <begin position="422"/>
        <end position="443"/>
    </location>
</feature>
<dbReference type="InterPro" id="IPR050250">
    <property type="entry name" value="Macrolide_Exporter_MacB"/>
</dbReference>
<dbReference type="KEGG" id="adin:H7849_15540"/>
<protein>
    <submittedName>
        <fullName evidence="10">ABC transporter permease</fullName>
    </submittedName>
</protein>
<feature type="domain" description="ABC3 transporter permease C-terminal" evidence="8">
    <location>
        <begin position="272"/>
        <end position="390"/>
    </location>
</feature>
<feature type="transmembrane region" description="Helical" evidence="7">
    <location>
        <begin position="21"/>
        <end position="47"/>
    </location>
</feature>
<evidence type="ECO:0000256" key="5">
    <source>
        <dbReference type="ARBA" id="ARBA00023136"/>
    </source>
</evidence>
<evidence type="ECO:0000256" key="6">
    <source>
        <dbReference type="ARBA" id="ARBA00038076"/>
    </source>
</evidence>
<evidence type="ECO:0000256" key="2">
    <source>
        <dbReference type="ARBA" id="ARBA00022475"/>
    </source>
</evidence>
<feature type="transmembrane region" description="Helical" evidence="7">
    <location>
        <begin position="684"/>
        <end position="712"/>
    </location>
</feature>
<dbReference type="PANTHER" id="PTHR30572:SF4">
    <property type="entry name" value="ABC TRANSPORTER PERMEASE YTRF"/>
    <property type="match status" value="1"/>
</dbReference>
<dbReference type="RefSeq" id="WP_186740502.1">
    <property type="nucleotide sequence ID" value="NZ_CP060394.1"/>
</dbReference>
<keyword evidence="4 7" id="KW-1133">Transmembrane helix</keyword>
<dbReference type="Pfam" id="PF02687">
    <property type="entry name" value="FtsX"/>
    <property type="match status" value="2"/>
</dbReference>
<dbReference type="Proteomes" id="UP000515312">
    <property type="component" value="Chromosome"/>
</dbReference>
<keyword evidence="2" id="KW-1003">Cell membrane</keyword>
<evidence type="ECO:0000256" key="3">
    <source>
        <dbReference type="ARBA" id="ARBA00022692"/>
    </source>
</evidence>
<evidence type="ECO:0000256" key="1">
    <source>
        <dbReference type="ARBA" id="ARBA00004651"/>
    </source>
</evidence>
<keyword evidence="3 7" id="KW-0812">Transmembrane</keyword>
<comment type="similarity">
    <text evidence="6">Belongs to the ABC-4 integral membrane protein family.</text>
</comment>
<dbReference type="InterPro" id="IPR017800">
    <property type="entry name" value="ADOP"/>
</dbReference>
<keyword evidence="5 7" id="KW-0472">Membrane</keyword>
<dbReference type="EMBL" id="CP060394">
    <property type="protein sequence ID" value="QNI30552.1"/>
    <property type="molecule type" value="Genomic_DNA"/>
</dbReference>
<dbReference type="GO" id="GO:0005886">
    <property type="term" value="C:plasma membrane"/>
    <property type="evidence" value="ECO:0007669"/>
    <property type="project" value="UniProtKB-SubCell"/>
</dbReference>
<keyword evidence="11" id="KW-1185">Reference proteome</keyword>
<proteinExistence type="inferred from homology"/>
<evidence type="ECO:0000256" key="4">
    <source>
        <dbReference type="ARBA" id="ARBA00022989"/>
    </source>
</evidence>
<comment type="subcellular location">
    <subcellularLocation>
        <location evidence="1">Cell membrane</location>
        <topology evidence="1">Multi-pass membrane protein</topology>
    </subcellularLocation>
</comment>
<name>A0A7G8BDD2_9BACT</name>
<evidence type="ECO:0000313" key="11">
    <source>
        <dbReference type="Proteomes" id="UP000515312"/>
    </source>
</evidence>
<evidence type="ECO:0000259" key="9">
    <source>
        <dbReference type="Pfam" id="PF12704"/>
    </source>
</evidence>
<organism evidence="10 11">
    <name type="scientific">Alloacidobacterium dinghuense</name>
    <dbReference type="NCBI Taxonomy" id="2763107"/>
    <lineage>
        <taxon>Bacteria</taxon>
        <taxon>Pseudomonadati</taxon>
        <taxon>Acidobacteriota</taxon>
        <taxon>Terriglobia</taxon>
        <taxon>Terriglobales</taxon>
        <taxon>Acidobacteriaceae</taxon>
        <taxon>Alloacidobacterium</taxon>
    </lineage>
</organism>
<feature type="domain" description="ABC3 transporter permease C-terminal" evidence="8">
    <location>
        <begin position="692"/>
        <end position="803"/>
    </location>
</feature>
<feature type="transmembrane region" description="Helical" evidence="7">
    <location>
        <begin position="732"/>
        <end position="754"/>
    </location>
</feature>
<evidence type="ECO:0000256" key="7">
    <source>
        <dbReference type="SAM" id="Phobius"/>
    </source>
</evidence>
<feature type="domain" description="MacB-like periplasmic core" evidence="9">
    <location>
        <begin position="423"/>
        <end position="653"/>
    </location>
</feature>
<feature type="transmembrane region" description="Helical" evidence="7">
    <location>
        <begin position="774"/>
        <end position="796"/>
    </location>
</feature>
<dbReference type="GO" id="GO:0022857">
    <property type="term" value="F:transmembrane transporter activity"/>
    <property type="evidence" value="ECO:0007669"/>
    <property type="project" value="TreeGrafter"/>
</dbReference>
<dbReference type="AlphaFoldDB" id="A0A7G8BDD2"/>